<comment type="caution">
    <text evidence="3">The sequence shown here is derived from an EMBL/GenBank/DDBJ whole genome shotgun (WGS) entry which is preliminary data.</text>
</comment>
<accession>A0ABW7Q2B3</accession>
<sequence>MAVREHIAQHPYRGDPDALLWPGRRKGGAPGQRAPLSYDHPFRHESVYKSYVLPAMVAAGVEPAVWYAFRHYFASACAAGGYSIHDVAKWMGYANINVTYSTYMHLFTDHQDMAGLDAIASAAPARPIPTLIARERRLGS</sequence>
<keyword evidence="4" id="KW-1185">Reference proteome</keyword>
<evidence type="ECO:0000313" key="4">
    <source>
        <dbReference type="Proteomes" id="UP001610861"/>
    </source>
</evidence>
<organism evidence="3 4">
    <name type="scientific">Microbacterium alkaliflavum</name>
    <dbReference type="NCBI Taxonomy" id="3248839"/>
    <lineage>
        <taxon>Bacteria</taxon>
        <taxon>Bacillati</taxon>
        <taxon>Actinomycetota</taxon>
        <taxon>Actinomycetes</taxon>
        <taxon>Micrococcales</taxon>
        <taxon>Microbacteriaceae</taxon>
        <taxon>Microbacterium</taxon>
    </lineage>
</organism>
<dbReference type="RefSeq" id="WP_396638917.1">
    <property type="nucleotide sequence ID" value="NZ_JBIQWL010000001.1"/>
</dbReference>
<dbReference type="InterPro" id="IPR011010">
    <property type="entry name" value="DNA_brk_join_enz"/>
</dbReference>
<reference evidence="3 4" key="1">
    <citation type="submission" date="2024-09" db="EMBL/GenBank/DDBJ databases">
        <authorList>
            <person name="Pan X."/>
        </authorList>
    </citation>
    <scope>NUCLEOTIDE SEQUENCE [LARGE SCALE GENOMIC DNA]</scope>
    <source>
        <strain evidence="3 4">B2969</strain>
    </source>
</reference>
<feature type="domain" description="Tyr recombinase" evidence="2">
    <location>
        <begin position="51"/>
        <end position="108"/>
    </location>
</feature>
<evidence type="ECO:0000256" key="1">
    <source>
        <dbReference type="ARBA" id="ARBA00023172"/>
    </source>
</evidence>
<evidence type="ECO:0000259" key="2">
    <source>
        <dbReference type="Pfam" id="PF00589"/>
    </source>
</evidence>
<protein>
    <submittedName>
        <fullName evidence="3">Tyrosine-type recombinase/integrase</fullName>
    </submittedName>
</protein>
<dbReference type="InterPro" id="IPR002104">
    <property type="entry name" value="Integrase_catalytic"/>
</dbReference>
<evidence type="ECO:0000313" key="3">
    <source>
        <dbReference type="EMBL" id="MFH8248965.1"/>
    </source>
</evidence>
<dbReference type="Pfam" id="PF00589">
    <property type="entry name" value="Phage_integrase"/>
    <property type="match status" value="1"/>
</dbReference>
<dbReference type="EMBL" id="JBIQWL010000001">
    <property type="protein sequence ID" value="MFH8248965.1"/>
    <property type="molecule type" value="Genomic_DNA"/>
</dbReference>
<keyword evidence="1" id="KW-0233">DNA recombination</keyword>
<dbReference type="SUPFAM" id="SSF56349">
    <property type="entry name" value="DNA breaking-rejoining enzymes"/>
    <property type="match status" value="1"/>
</dbReference>
<dbReference type="Proteomes" id="UP001610861">
    <property type="component" value="Unassembled WGS sequence"/>
</dbReference>
<proteinExistence type="predicted"/>
<name>A0ABW7Q2B3_9MICO</name>
<dbReference type="InterPro" id="IPR013762">
    <property type="entry name" value="Integrase-like_cat_sf"/>
</dbReference>
<gene>
    <name evidence="3" type="ORF">ACH3VR_01180</name>
</gene>
<dbReference type="Gene3D" id="1.10.443.10">
    <property type="entry name" value="Intergrase catalytic core"/>
    <property type="match status" value="1"/>
</dbReference>